<dbReference type="EMBL" id="FUZT01000007">
    <property type="protein sequence ID" value="SKC76966.1"/>
    <property type="molecule type" value="Genomic_DNA"/>
</dbReference>
<evidence type="ECO:0000256" key="1">
    <source>
        <dbReference type="SAM" id="SignalP"/>
    </source>
</evidence>
<evidence type="ECO:0000313" key="3">
    <source>
        <dbReference type="EMBL" id="SKC76966.1"/>
    </source>
</evidence>
<name>A0A1T5LLX2_9FIRM</name>
<accession>A0A1T5LLX2</accession>
<gene>
    <name evidence="3" type="ORF">SAMN02194393_03070</name>
</gene>
<evidence type="ECO:0000313" key="4">
    <source>
        <dbReference type="Proteomes" id="UP000190285"/>
    </source>
</evidence>
<proteinExistence type="predicted"/>
<dbReference type="AlphaFoldDB" id="A0A1T5LLX2"/>
<dbReference type="Gene3D" id="3.90.640.20">
    <property type="entry name" value="Heat-shock cognate protein, ATPase"/>
    <property type="match status" value="1"/>
</dbReference>
<keyword evidence="4" id="KW-1185">Reference proteome</keyword>
<protein>
    <recommendedName>
        <fullName evidence="2">DUF3298 domain-containing protein</fullName>
    </recommendedName>
</protein>
<feature type="signal peptide" evidence="1">
    <location>
        <begin position="1"/>
        <end position="23"/>
    </location>
</feature>
<dbReference type="OrthoDB" id="2067190at2"/>
<dbReference type="STRING" id="36842.SAMN02194393_03070"/>
<keyword evidence="1" id="KW-0732">Signal</keyword>
<dbReference type="InterPro" id="IPR037126">
    <property type="entry name" value="PdaC/RsiV-like_sf"/>
</dbReference>
<dbReference type="PROSITE" id="PS51257">
    <property type="entry name" value="PROKAR_LIPOPROTEIN"/>
    <property type="match status" value="1"/>
</dbReference>
<dbReference type="Proteomes" id="UP000190285">
    <property type="component" value="Unassembled WGS sequence"/>
</dbReference>
<organism evidence="3 4">
    <name type="scientific">Maledivibacter halophilus</name>
    <dbReference type="NCBI Taxonomy" id="36842"/>
    <lineage>
        <taxon>Bacteria</taxon>
        <taxon>Bacillati</taxon>
        <taxon>Bacillota</taxon>
        <taxon>Clostridia</taxon>
        <taxon>Peptostreptococcales</taxon>
        <taxon>Caminicellaceae</taxon>
        <taxon>Maledivibacter</taxon>
    </lineage>
</organism>
<feature type="domain" description="DUF3298" evidence="2">
    <location>
        <begin position="431"/>
        <end position="521"/>
    </location>
</feature>
<evidence type="ECO:0000259" key="2">
    <source>
        <dbReference type="Pfam" id="PF11738"/>
    </source>
</evidence>
<reference evidence="4" key="1">
    <citation type="submission" date="2017-02" db="EMBL/GenBank/DDBJ databases">
        <authorList>
            <person name="Varghese N."/>
            <person name="Submissions S."/>
        </authorList>
    </citation>
    <scope>NUCLEOTIDE SEQUENCE [LARGE SCALE GENOMIC DNA]</scope>
    <source>
        <strain evidence="4">M1</strain>
    </source>
</reference>
<sequence length="536" mass="61124">MLKKSTVITILMVLALILTSCNAVEMNAVNIPNIQQNLSDDIDKNNPNGINYEINKATFTNKETEINYPQVSNLSDKAKQKVINEIIKKDALSNFNEDIYENYSLEINYDVKWKSINLLSIEYYGVGYDKDAPHPNNEYYTSNIDIKNGVRLRLKDVVKINEALIKKIRKSKCTRSCPEAPELDIAIKEKFDNLSIDEMLKNLNYADSNDSEYYSGTYSYFTKDSLGISISFPHVYGDHLEFELKYKDIENNIKTKNEVWNDFPNLAQSPKTEVKENLDDLKKEGLEVIKDQSFTLSTHSKPKLVKKTINFSTFDIDKKYFNDAKGFAELKLKLPRLDGNYDGIPEINKYFVGKEQFFYNELPIDSLKEVNIKVEGEKDNWYRSADYKLEAVFGNIISVSADLNGGAGGVGWAGIEGDSFDLNTGRKLSLKDIFKVSEDDYMNIIYDFVSKKIMNEINSNKQAGYGSCYMFEDAYNSDGYKSIRDFDQNNFYLSKDSLVVFYPKYALADGAAGPQKFEIPYASISDVLAFDVNTVN</sequence>
<feature type="chain" id="PRO_5038917252" description="DUF3298 domain-containing protein" evidence="1">
    <location>
        <begin position="24"/>
        <end position="536"/>
    </location>
</feature>
<dbReference type="InterPro" id="IPR021729">
    <property type="entry name" value="DUF3298"/>
</dbReference>
<dbReference type="Pfam" id="PF11738">
    <property type="entry name" value="DUF3298"/>
    <property type="match status" value="1"/>
</dbReference>
<dbReference type="Gene3D" id="3.30.565.40">
    <property type="entry name" value="Fervidobacterium nodosum Rt17-B1 like"/>
    <property type="match status" value="1"/>
</dbReference>
<dbReference type="RefSeq" id="WP_079492761.1">
    <property type="nucleotide sequence ID" value="NZ_FUZT01000007.1"/>
</dbReference>